<proteinExistence type="inferred from homology"/>
<dbReference type="NCBIfam" id="NF002258">
    <property type="entry name" value="PRK01192.1-1"/>
    <property type="match status" value="1"/>
</dbReference>
<evidence type="ECO:0000313" key="7">
    <source>
        <dbReference type="EMBL" id="HHP05841.1"/>
    </source>
</evidence>
<reference evidence="6" key="1">
    <citation type="journal article" date="2020" name="mSystems">
        <title>Genome- and Community-Level Interaction Insights into Carbon Utilization and Element Cycling Functions of Hydrothermarchaeota in Hydrothermal Sediment.</title>
        <authorList>
            <person name="Zhou Z."/>
            <person name="Liu Y."/>
            <person name="Xu W."/>
            <person name="Pan J."/>
            <person name="Luo Z.H."/>
            <person name="Li M."/>
        </authorList>
    </citation>
    <scope>NUCLEOTIDE SEQUENCE [LARGE SCALE GENOMIC DNA]</scope>
    <source>
        <strain evidence="7">SpSt-1125</strain>
        <strain evidence="6">SpSt-25</strain>
    </source>
</reference>
<evidence type="ECO:0000313" key="6">
    <source>
        <dbReference type="EMBL" id="HEB48424.1"/>
    </source>
</evidence>
<keyword evidence="2 5" id="KW-0689">Ribosomal protein</keyword>
<dbReference type="EMBL" id="DRZM01000241">
    <property type="protein sequence ID" value="HHP05841.1"/>
    <property type="molecule type" value="Genomic_DNA"/>
</dbReference>
<dbReference type="PANTHER" id="PTHR10956">
    <property type="entry name" value="60S RIBOSOMAL PROTEIN L31"/>
    <property type="match status" value="1"/>
</dbReference>
<dbReference type="Pfam" id="PF01198">
    <property type="entry name" value="Ribosomal_L31e"/>
    <property type="match status" value="1"/>
</dbReference>
<comment type="caution">
    <text evidence="6">The sequence shown here is derived from an EMBL/GenBank/DDBJ whole genome shotgun (WGS) entry which is preliminary data.</text>
</comment>
<dbReference type="SMART" id="SM01380">
    <property type="entry name" value="Ribosomal_L31e"/>
    <property type="match status" value="1"/>
</dbReference>
<dbReference type="GO" id="GO:0022625">
    <property type="term" value="C:cytosolic large ribosomal subunit"/>
    <property type="evidence" value="ECO:0007669"/>
    <property type="project" value="TreeGrafter"/>
</dbReference>
<dbReference type="SUPFAM" id="SSF54575">
    <property type="entry name" value="Ribosomal protein L31e"/>
    <property type="match status" value="1"/>
</dbReference>
<dbReference type="HAMAP" id="MF_00410">
    <property type="entry name" value="Ribosomal_eL31"/>
    <property type="match status" value="1"/>
</dbReference>
<dbReference type="InterPro" id="IPR020052">
    <property type="entry name" value="Ribosomal_eL31_CS"/>
</dbReference>
<keyword evidence="3 5" id="KW-0687">Ribonucleoprotein</keyword>
<evidence type="ECO:0000256" key="2">
    <source>
        <dbReference type="ARBA" id="ARBA00022980"/>
    </source>
</evidence>
<protein>
    <recommendedName>
        <fullName evidence="4 5">Large ribosomal subunit protein eL31</fullName>
    </recommendedName>
</protein>
<accession>A0A7C1T6N5</accession>
<organism evidence="6">
    <name type="scientific">Thermofilum pendens</name>
    <dbReference type="NCBI Taxonomy" id="2269"/>
    <lineage>
        <taxon>Archaea</taxon>
        <taxon>Thermoproteota</taxon>
        <taxon>Thermoprotei</taxon>
        <taxon>Thermofilales</taxon>
        <taxon>Thermofilaceae</taxon>
        <taxon>Thermofilum</taxon>
    </lineage>
</organism>
<evidence type="ECO:0000256" key="1">
    <source>
        <dbReference type="ARBA" id="ARBA00010808"/>
    </source>
</evidence>
<dbReference type="Gene3D" id="3.10.440.10">
    <property type="match status" value="1"/>
</dbReference>
<evidence type="ECO:0000256" key="3">
    <source>
        <dbReference type="ARBA" id="ARBA00023274"/>
    </source>
</evidence>
<dbReference type="GO" id="GO:0002181">
    <property type="term" value="P:cytoplasmic translation"/>
    <property type="evidence" value="ECO:0007669"/>
    <property type="project" value="TreeGrafter"/>
</dbReference>
<dbReference type="InterPro" id="IPR000054">
    <property type="entry name" value="Ribosomal_eL31"/>
</dbReference>
<dbReference type="PANTHER" id="PTHR10956:SF0">
    <property type="entry name" value="60S RIBOSOMAL PROTEIN L31"/>
    <property type="match status" value="1"/>
</dbReference>
<evidence type="ECO:0000256" key="5">
    <source>
        <dbReference type="HAMAP-Rule" id="MF_00410"/>
    </source>
</evidence>
<dbReference type="EMBL" id="DSKP01000047">
    <property type="protein sequence ID" value="HEB48424.1"/>
    <property type="molecule type" value="Genomic_DNA"/>
</dbReference>
<evidence type="ECO:0000256" key="4">
    <source>
        <dbReference type="ARBA" id="ARBA00035230"/>
    </source>
</evidence>
<dbReference type="InterPro" id="IPR023621">
    <property type="entry name" value="Ribosomal_eL31_dom_sf"/>
</dbReference>
<dbReference type="CDD" id="cd00463">
    <property type="entry name" value="Ribosomal_L31e"/>
    <property type="match status" value="1"/>
</dbReference>
<comment type="similarity">
    <text evidence="1 5">Belongs to the eukaryotic ribosomal protein eL31 family.</text>
</comment>
<gene>
    <name evidence="5" type="primary">rpl31e</name>
    <name evidence="7" type="ORF">ENM88_08900</name>
    <name evidence="6" type="ORF">ENP77_01330</name>
</gene>
<dbReference type="AlphaFoldDB" id="A0A7C1T6N5"/>
<dbReference type="GO" id="GO:0003735">
    <property type="term" value="F:structural constituent of ribosome"/>
    <property type="evidence" value="ECO:0007669"/>
    <property type="project" value="InterPro"/>
</dbReference>
<name>A0A7C1T6N5_THEPE</name>
<sequence length="105" mass="12277">MPARFPDGEHERMYVIPLRDAYRAPRRKRAKVAIKLIRDFVRHHLRYNGEVKIGNELNEYIWQRSIEKPPRRVAVVVKFKVEEGEIVSTEVNLATPRREVEGAAG</sequence>
<dbReference type="PROSITE" id="PS01144">
    <property type="entry name" value="RIBOSOMAL_L31E"/>
    <property type="match status" value="1"/>
</dbReference>